<proteinExistence type="predicted"/>
<reference evidence="1 2" key="1">
    <citation type="submission" date="2010-01" db="EMBL/GenBank/DDBJ databases">
        <authorList>
            <person name="Weinstock G."/>
            <person name="Sodergren E."/>
            <person name="Clifton S."/>
            <person name="Fulton L."/>
            <person name="Fulton B."/>
            <person name="Courtney L."/>
            <person name="Fronick C."/>
            <person name="Harrison M."/>
            <person name="Strong C."/>
            <person name="Farmer C."/>
            <person name="Delahaunty K."/>
            <person name="Markovic C."/>
            <person name="Hall O."/>
            <person name="Minx P."/>
            <person name="Tomlinson C."/>
            <person name="Mitreva M."/>
            <person name="Nelson J."/>
            <person name="Hou S."/>
            <person name="Wollam A."/>
            <person name="Pepin K.H."/>
            <person name="Johnson M."/>
            <person name="Bhonagiri V."/>
            <person name="Nash W.E."/>
            <person name="Warren W."/>
            <person name="Chinwalla A."/>
            <person name="Mardis E.R."/>
            <person name="Wilson R.K."/>
        </authorList>
    </citation>
    <scope>NUCLEOTIDE SEQUENCE [LARGE SCALE GENOMIC DNA]</scope>
    <source>
        <strain evidence="1 2">NJ9703</strain>
    </source>
</reference>
<protein>
    <submittedName>
        <fullName evidence="1">Uncharacterized protein</fullName>
    </submittedName>
</protein>
<dbReference type="Proteomes" id="UP000004621">
    <property type="component" value="Unassembled WGS sequence"/>
</dbReference>
<gene>
    <name evidence="1" type="ORF">NEISUBOT_05660</name>
</gene>
<evidence type="ECO:0000313" key="1">
    <source>
        <dbReference type="EMBL" id="EFC50917.1"/>
    </source>
</evidence>
<sequence>MDTGSIADCTARITGNLEVALFWARVSREAPKPQVLALLAGAVPWTLGSLESAARRALASMEAADPPALYTVDGVEF</sequence>
<comment type="caution">
    <text evidence="1">The sequence shown here is derived from an EMBL/GenBank/DDBJ whole genome shotgun (WGS) entry which is preliminary data.</text>
</comment>
<dbReference type="EMBL" id="ACEO02000030">
    <property type="protein sequence ID" value="EFC50917.1"/>
    <property type="molecule type" value="Genomic_DNA"/>
</dbReference>
<organism evidence="1 2">
    <name type="scientific">Neisseria subflava NJ9703</name>
    <dbReference type="NCBI Taxonomy" id="546268"/>
    <lineage>
        <taxon>Bacteria</taxon>
        <taxon>Pseudomonadati</taxon>
        <taxon>Pseudomonadota</taxon>
        <taxon>Betaproteobacteria</taxon>
        <taxon>Neisseriales</taxon>
        <taxon>Neisseriaceae</taxon>
        <taxon>Neisseria</taxon>
    </lineage>
</organism>
<name>A0A9W5MY40_NEISU</name>
<accession>A0A9W5MY40</accession>
<evidence type="ECO:0000313" key="2">
    <source>
        <dbReference type="Proteomes" id="UP000004621"/>
    </source>
</evidence>
<dbReference type="AlphaFoldDB" id="A0A9W5MY40"/>